<proteinExistence type="predicted"/>
<name>A0A6J5T2C0_9CAUD</name>
<accession>A0A6J5T2C0</accession>
<dbReference type="EMBL" id="LR797503">
    <property type="protein sequence ID" value="CAB4221131.1"/>
    <property type="molecule type" value="Genomic_DNA"/>
</dbReference>
<evidence type="ECO:0000313" key="1">
    <source>
        <dbReference type="EMBL" id="CAB4221131.1"/>
    </source>
</evidence>
<gene>
    <name evidence="1" type="ORF">UFOVP1636_151</name>
</gene>
<organism evidence="1">
    <name type="scientific">uncultured Caudovirales phage</name>
    <dbReference type="NCBI Taxonomy" id="2100421"/>
    <lineage>
        <taxon>Viruses</taxon>
        <taxon>Duplodnaviria</taxon>
        <taxon>Heunggongvirae</taxon>
        <taxon>Uroviricota</taxon>
        <taxon>Caudoviricetes</taxon>
        <taxon>Peduoviridae</taxon>
        <taxon>Maltschvirus</taxon>
        <taxon>Maltschvirus maltsch</taxon>
    </lineage>
</organism>
<sequence>MIAKTVIKNKFWIVENDGQKIGTIQAAPDGVVLVRGTSREKFPSFKILSSKYNIAPTKTGRTKKENQNQVLEFPCDSIPYNGIFDLKSRLPLFTKEPKSKSFYCAGYYLVKVEDEWTSVFCPKKIVLARNKFFGPFITQSEANSKLLEVIQ</sequence>
<protein>
    <submittedName>
        <fullName evidence="1">Uncharacterized protein</fullName>
    </submittedName>
</protein>
<reference evidence="1" key="1">
    <citation type="submission" date="2020-05" db="EMBL/GenBank/DDBJ databases">
        <authorList>
            <person name="Chiriac C."/>
            <person name="Salcher M."/>
            <person name="Ghai R."/>
            <person name="Kavagutti S V."/>
        </authorList>
    </citation>
    <scope>NUCLEOTIDE SEQUENCE</scope>
</reference>